<sequence length="104" mass="11930">MLKNTSIKNITEILQNSSLSRIVQRANTLNDLNQKIKTLLPEKYRGLYRVANLVDNQLVMEVRSATVRQGMLLEYTTLLCAIQNDFPQVQTIQINLNPNFSHTI</sequence>
<proteinExistence type="predicted"/>
<gene>
    <name evidence="1" type="ORF">DPV93_02050</name>
</gene>
<comment type="caution">
    <text evidence="1">The sequence shown here is derived from an EMBL/GenBank/DDBJ whole genome shotgun (WGS) entry which is preliminary data.</text>
</comment>
<dbReference type="EMBL" id="QEPN01000001">
    <property type="protein sequence ID" value="RDE73961.1"/>
    <property type="molecule type" value="Genomic_DNA"/>
</dbReference>
<accession>A0A369YGT2</accession>
<dbReference type="Proteomes" id="UP000253872">
    <property type="component" value="Unassembled WGS sequence"/>
</dbReference>
<evidence type="ECO:0000313" key="2">
    <source>
        <dbReference type="Proteomes" id="UP000253872"/>
    </source>
</evidence>
<dbReference type="Pfam" id="PF05258">
    <property type="entry name" value="DciA"/>
    <property type="match status" value="1"/>
</dbReference>
<evidence type="ECO:0000313" key="1">
    <source>
        <dbReference type="EMBL" id="RDE73961.1"/>
    </source>
</evidence>
<reference evidence="1 2" key="1">
    <citation type="submission" date="2018-05" db="EMBL/GenBank/DDBJ databases">
        <title>Draft Genome Sequences for a Diverse set of 7 Haemophilus Species.</title>
        <authorList>
            <person name="Nichols M."/>
            <person name="Topaz N."/>
            <person name="Wang X."/>
            <person name="Wang X."/>
            <person name="Boxrud D."/>
        </authorList>
    </citation>
    <scope>NUCLEOTIDE SEQUENCE [LARGE SCALE GENOMIC DNA]</scope>
    <source>
        <strain evidence="1 2">C2002001239</strain>
    </source>
</reference>
<dbReference type="STRING" id="1035839.GCA_000238795_01674"/>
<name>A0A369YGT2_9PAST</name>
<organism evidence="1 2">
    <name type="scientific">Haemophilus sputorum</name>
    <dbReference type="NCBI Taxonomy" id="1078480"/>
    <lineage>
        <taxon>Bacteria</taxon>
        <taxon>Pseudomonadati</taxon>
        <taxon>Pseudomonadota</taxon>
        <taxon>Gammaproteobacteria</taxon>
        <taxon>Pasteurellales</taxon>
        <taxon>Pasteurellaceae</taxon>
        <taxon>Haemophilus</taxon>
    </lineage>
</organism>
<dbReference type="InterPro" id="IPR007922">
    <property type="entry name" value="DciA-like"/>
</dbReference>
<protein>
    <submittedName>
        <fullName evidence="1">DUF721 domain-containing protein</fullName>
    </submittedName>
</protein>
<dbReference type="AlphaFoldDB" id="A0A369YGT2"/>
<dbReference type="RefSeq" id="WP_111401792.1">
    <property type="nucleotide sequence ID" value="NZ_QEPN01000001.1"/>
</dbReference>